<keyword evidence="5" id="KW-0132">Cell division</keyword>
<dbReference type="GO" id="GO:0005819">
    <property type="term" value="C:spindle"/>
    <property type="evidence" value="ECO:0007669"/>
    <property type="project" value="UniProtKB-SubCell"/>
</dbReference>
<evidence type="ECO:0000256" key="8">
    <source>
        <dbReference type="ARBA" id="ARBA00023212"/>
    </source>
</evidence>
<protein>
    <recommendedName>
        <fullName evidence="3">Spindle and centriole-associated protein 1</fullName>
    </recommendedName>
    <alternativeName>
        <fullName evidence="10">Coiled-coil domain-containing protein 52</fullName>
    </alternativeName>
</protein>
<feature type="region of interest" description="Disordered" evidence="12">
    <location>
        <begin position="492"/>
        <end position="530"/>
    </location>
</feature>
<feature type="region of interest" description="Disordered" evidence="12">
    <location>
        <begin position="165"/>
        <end position="305"/>
    </location>
</feature>
<accession>A0A9Q0ETD4</accession>
<keyword evidence="6" id="KW-0498">Mitosis</keyword>
<evidence type="ECO:0000256" key="2">
    <source>
        <dbReference type="ARBA" id="ARBA00004186"/>
    </source>
</evidence>
<feature type="coiled-coil region" evidence="11">
    <location>
        <begin position="373"/>
        <end position="407"/>
    </location>
</feature>
<feature type="region of interest" description="Disordered" evidence="12">
    <location>
        <begin position="671"/>
        <end position="716"/>
    </location>
</feature>
<dbReference type="GO" id="GO:0051310">
    <property type="term" value="P:metaphase chromosome alignment"/>
    <property type="evidence" value="ECO:0007669"/>
    <property type="project" value="TreeGrafter"/>
</dbReference>
<evidence type="ECO:0000256" key="10">
    <source>
        <dbReference type="ARBA" id="ARBA00030722"/>
    </source>
</evidence>
<evidence type="ECO:0000256" key="1">
    <source>
        <dbReference type="ARBA" id="ARBA00004114"/>
    </source>
</evidence>
<keyword evidence="7 11" id="KW-0175">Coiled coil</keyword>
<comment type="caution">
    <text evidence="13">The sequence shown here is derived from an EMBL/GenBank/DDBJ whole genome shotgun (WGS) entry which is preliminary data.</text>
</comment>
<dbReference type="GO" id="GO:0005814">
    <property type="term" value="C:centriole"/>
    <property type="evidence" value="ECO:0007669"/>
    <property type="project" value="UniProtKB-SubCell"/>
</dbReference>
<evidence type="ECO:0000313" key="13">
    <source>
        <dbReference type="EMBL" id="KAJ3611240.1"/>
    </source>
</evidence>
<keyword evidence="9" id="KW-0131">Cell cycle</keyword>
<organism evidence="13 14">
    <name type="scientific">Muraenolepis orangiensis</name>
    <name type="common">Patagonian moray cod</name>
    <dbReference type="NCBI Taxonomy" id="630683"/>
    <lineage>
        <taxon>Eukaryota</taxon>
        <taxon>Metazoa</taxon>
        <taxon>Chordata</taxon>
        <taxon>Craniata</taxon>
        <taxon>Vertebrata</taxon>
        <taxon>Euteleostomi</taxon>
        <taxon>Actinopterygii</taxon>
        <taxon>Neopterygii</taxon>
        <taxon>Teleostei</taxon>
        <taxon>Neoteleostei</taxon>
        <taxon>Acanthomorphata</taxon>
        <taxon>Zeiogadaria</taxon>
        <taxon>Gadariae</taxon>
        <taxon>Gadiformes</taxon>
        <taxon>Muraenolepidoidei</taxon>
        <taxon>Muraenolepididae</taxon>
        <taxon>Muraenolepis</taxon>
    </lineage>
</organism>
<feature type="region of interest" description="Disordered" evidence="12">
    <location>
        <begin position="563"/>
        <end position="638"/>
    </location>
</feature>
<feature type="compositionally biased region" description="Basic residues" evidence="12">
    <location>
        <begin position="69"/>
        <end position="78"/>
    </location>
</feature>
<name>A0A9Q0ETD4_9TELE</name>
<proteinExistence type="predicted"/>
<dbReference type="PANTHER" id="PTHR31167:SF3">
    <property type="entry name" value="SPINDLE AND CENTRIOLE-ASSOCIATED PROTEIN 1"/>
    <property type="match status" value="1"/>
</dbReference>
<dbReference type="GO" id="GO:0046599">
    <property type="term" value="P:regulation of centriole replication"/>
    <property type="evidence" value="ECO:0007669"/>
    <property type="project" value="TreeGrafter"/>
</dbReference>
<gene>
    <name evidence="13" type="ORF">NHX12_021256</name>
</gene>
<dbReference type="GO" id="GO:0090307">
    <property type="term" value="P:mitotic spindle assembly"/>
    <property type="evidence" value="ECO:0007669"/>
    <property type="project" value="InterPro"/>
</dbReference>
<evidence type="ECO:0000256" key="12">
    <source>
        <dbReference type="SAM" id="MobiDB-lite"/>
    </source>
</evidence>
<keyword evidence="4" id="KW-0963">Cytoplasm</keyword>
<evidence type="ECO:0000256" key="7">
    <source>
        <dbReference type="ARBA" id="ARBA00023054"/>
    </source>
</evidence>
<feature type="compositionally biased region" description="Acidic residues" evidence="12">
    <location>
        <begin position="165"/>
        <end position="176"/>
    </location>
</feature>
<keyword evidence="14" id="KW-1185">Reference proteome</keyword>
<evidence type="ECO:0000313" key="14">
    <source>
        <dbReference type="Proteomes" id="UP001148018"/>
    </source>
</evidence>
<evidence type="ECO:0000256" key="11">
    <source>
        <dbReference type="SAM" id="Coils"/>
    </source>
</evidence>
<feature type="region of interest" description="Disordered" evidence="12">
    <location>
        <begin position="1"/>
        <end position="86"/>
    </location>
</feature>
<dbReference type="Pfam" id="PF15678">
    <property type="entry name" value="SPICE"/>
    <property type="match status" value="1"/>
</dbReference>
<dbReference type="EMBL" id="JANIIK010000037">
    <property type="protein sequence ID" value="KAJ3611240.1"/>
    <property type="molecule type" value="Genomic_DNA"/>
</dbReference>
<dbReference type="GO" id="GO:0005813">
    <property type="term" value="C:centrosome"/>
    <property type="evidence" value="ECO:0007669"/>
    <property type="project" value="TreeGrafter"/>
</dbReference>
<feature type="compositionally biased region" description="Polar residues" evidence="12">
    <location>
        <begin position="240"/>
        <end position="255"/>
    </location>
</feature>
<dbReference type="GO" id="GO:0051301">
    <property type="term" value="P:cell division"/>
    <property type="evidence" value="ECO:0007669"/>
    <property type="project" value="UniProtKB-KW"/>
</dbReference>
<feature type="compositionally biased region" description="Low complexity" evidence="12">
    <location>
        <begin position="567"/>
        <end position="600"/>
    </location>
</feature>
<feature type="compositionally biased region" description="Basic and acidic residues" evidence="12">
    <location>
        <begin position="256"/>
        <end position="268"/>
    </location>
</feature>
<sequence length="732" mass="79487">MSFMKPGRPQLSSGRRSTRPKKPAPKREWVSTVNDLSVHKLSPAEQSHRHEAHKSHNTVVAQWELKEKALRRHHKHLGSPRGPMDQASLSIIREDVLARSDKAMAVVKDLFGDAPRRHTGHPSVTMAPDCDSDSELPVVQRADPPTQLSLLSQSTMNQQALNELEVSEEELRDEEENRPTAGANPMYRANLRKMKTKTTAGRGPQRPRARPNSRYHGLGEVDQTTPCAPGRVPGPAALNATISVQRVRTRSGQSEGRQEAEPDVHDSRASNLSGRSNAAPCRQRKTSGLRLPETSGQLDGSAVQSLSGNQSSLDLLQSMLGRVEADLDSLGLHQEPEREGQPSAEAEQTPRTQGLTGFSVALVSTLGRLVHLLKQRDEEAQREARERSRLEEELQDQRGLIDALTAESLALREESAALQVGLQQRTSELEQRLDTMVLALGGLDLLGPHNDSYTQDLTHSRITDYGSASPYPEYEPRAAQVPVSSALLLSPPQQRDNLHHSPDGTPAQSYVGSRHSLPSSSSLPADLEGRPSLSENAMVAEITRLSQQNEHIKAQLTQTRALGSVLSRSPDSASTTSVSTTASRSRGSFSSSGSAGRGTAVPAQEVVRRGSAGPERQTQQVHLTGGEELCSPEAAGSCVSTGSSVEQRLLELNRQSAAARGRLLELIEQQKRTHTQQEDGPPSRPSRCLTRRGPRAAVGPGGEWGSRLGGGRAKPDKLREAEGWFALSSHVR</sequence>
<evidence type="ECO:0000256" key="5">
    <source>
        <dbReference type="ARBA" id="ARBA00022618"/>
    </source>
</evidence>
<feature type="compositionally biased region" description="Gly residues" evidence="12">
    <location>
        <begin position="699"/>
        <end position="712"/>
    </location>
</feature>
<evidence type="ECO:0000256" key="6">
    <source>
        <dbReference type="ARBA" id="ARBA00022776"/>
    </source>
</evidence>
<dbReference type="PANTHER" id="PTHR31167">
    <property type="entry name" value="SPINDLE AND CENTRIOLE ASSOCIATED PROTEIN 1 SPICE1"/>
    <property type="match status" value="1"/>
</dbReference>
<feature type="region of interest" description="Disordered" evidence="12">
    <location>
        <begin position="334"/>
        <end position="353"/>
    </location>
</feature>
<dbReference type="InterPro" id="IPR031387">
    <property type="entry name" value="SPICE1"/>
</dbReference>
<feature type="compositionally biased region" description="Polar residues" evidence="12">
    <location>
        <begin position="294"/>
        <end position="305"/>
    </location>
</feature>
<evidence type="ECO:0000256" key="9">
    <source>
        <dbReference type="ARBA" id="ARBA00023306"/>
    </source>
</evidence>
<dbReference type="OrthoDB" id="6361178at2759"/>
<dbReference type="Proteomes" id="UP001148018">
    <property type="component" value="Unassembled WGS sequence"/>
</dbReference>
<dbReference type="AlphaFoldDB" id="A0A9Q0ETD4"/>
<reference evidence="13" key="1">
    <citation type="submission" date="2022-07" db="EMBL/GenBank/DDBJ databases">
        <title>Chromosome-level genome of Muraenolepis orangiensis.</title>
        <authorList>
            <person name="Kim J."/>
        </authorList>
    </citation>
    <scope>NUCLEOTIDE SEQUENCE</scope>
    <source>
        <strain evidence="13">KU_S4_2022</strain>
        <tissue evidence="13">Muscle</tissue>
    </source>
</reference>
<evidence type="ECO:0000256" key="3">
    <source>
        <dbReference type="ARBA" id="ARBA00018313"/>
    </source>
</evidence>
<keyword evidence="8" id="KW-0206">Cytoskeleton</keyword>
<comment type="subcellular location">
    <subcellularLocation>
        <location evidence="1">Cytoplasm</location>
        <location evidence="1">Cytoskeleton</location>
        <location evidence="1">Microtubule organizing center</location>
        <location evidence="1">Centrosome</location>
        <location evidence="1">Centriole</location>
    </subcellularLocation>
    <subcellularLocation>
        <location evidence="2">Cytoplasm</location>
        <location evidence="2">Cytoskeleton</location>
        <location evidence="2">Spindle</location>
    </subcellularLocation>
</comment>
<evidence type="ECO:0000256" key="4">
    <source>
        <dbReference type="ARBA" id="ARBA00022490"/>
    </source>
</evidence>